<feature type="region of interest" description="Disordered" evidence="1">
    <location>
        <begin position="133"/>
        <end position="159"/>
    </location>
</feature>
<dbReference type="PANTHER" id="PTHR10381">
    <property type="entry name" value="ATP-DEPENDENT CLP PROTEASE PROTEOLYTIC SUBUNIT"/>
    <property type="match status" value="1"/>
</dbReference>
<feature type="region of interest" description="Disordered" evidence="1">
    <location>
        <begin position="246"/>
        <end position="279"/>
    </location>
</feature>
<proteinExistence type="predicted"/>
<dbReference type="AlphaFoldDB" id="A4J3T6"/>
<dbReference type="CDD" id="cd07016">
    <property type="entry name" value="S14_ClpP_1"/>
    <property type="match status" value="1"/>
</dbReference>
<dbReference type="InterPro" id="IPR029045">
    <property type="entry name" value="ClpP/crotonase-like_dom_sf"/>
</dbReference>
<dbReference type="Pfam" id="PF00574">
    <property type="entry name" value="CLP_protease"/>
    <property type="match status" value="1"/>
</dbReference>
<dbReference type="GO" id="GO:0009368">
    <property type="term" value="C:endopeptidase Clp complex"/>
    <property type="evidence" value="ECO:0007669"/>
    <property type="project" value="TreeGrafter"/>
</dbReference>
<keyword evidence="3" id="KW-1185">Reference proteome</keyword>
<sequence length="300" mass="32536">MAGDEVYMSPVGIMMIHNPWTRVAGEAKDMNHAADVLNEIKDSIITAYQMKTGRSRSKISKMMDNETWMSAKTAMAEGFIDGILYADGQQELAEPVENSFMFNRQAIMNSASASVKKFLEQYSELSETGQLAGLNFAPDTKPPTQGQAPTPQPANKTKGDELLEIKNTDELKQAYPELVAQVEAAARDAGKTEGLTEGAKNERERIKSIDEISNTIASDLVAKAKYDEPMTAQELAFQALKTDAAKGQQHLDTRNAELNNSGANNVAAGTPPKSSDEEKYAVLMDKAVAAANAKRNKGAK</sequence>
<dbReference type="GO" id="GO:0051117">
    <property type="term" value="F:ATPase binding"/>
    <property type="evidence" value="ECO:0007669"/>
    <property type="project" value="TreeGrafter"/>
</dbReference>
<dbReference type="SUPFAM" id="SSF52096">
    <property type="entry name" value="ClpP/crotonase"/>
    <property type="match status" value="1"/>
</dbReference>
<dbReference type="GO" id="GO:0004176">
    <property type="term" value="F:ATP-dependent peptidase activity"/>
    <property type="evidence" value="ECO:0007669"/>
    <property type="project" value="TreeGrafter"/>
</dbReference>
<evidence type="ECO:0000313" key="2">
    <source>
        <dbReference type="EMBL" id="ABO49739.1"/>
    </source>
</evidence>
<dbReference type="Gene3D" id="3.90.226.10">
    <property type="entry name" value="2-enoyl-CoA Hydratase, Chain A, domain 1"/>
    <property type="match status" value="1"/>
</dbReference>
<protein>
    <submittedName>
        <fullName evidence="2">Peptidase S14, ClpP</fullName>
    </submittedName>
</protein>
<dbReference type="eggNOG" id="COG0740">
    <property type="taxonomic scope" value="Bacteria"/>
</dbReference>
<accession>A4J3T6</accession>
<dbReference type="KEGG" id="drm:Dred_1205"/>
<organism evidence="2 3">
    <name type="scientific">Desulforamulus reducens (strain ATCC BAA-1160 / DSM 100696 / MI-1)</name>
    <name type="common">Desulfotomaculum reducens</name>
    <dbReference type="NCBI Taxonomy" id="349161"/>
    <lineage>
        <taxon>Bacteria</taxon>
        <taxon>Bacillati</taxon>
        <taxon>Bacillota</taxon>
        <taxon>Clostridia</taxon>
        <taxon>Eubacteriales</taxon>
        <taxon>Peptococcaceae</taxon>
        <taxon>Desulforamulus</taxon>
    </lineage>
</organism>
<dbReference type="EMBL" id="CP000612">
    <property type="protein sequence ID" value="ABO49739.1"/>
    <property type="molecule type" value="Genomic_DNA"/>
</dbReference>
<dbReference type="GO" id="GO:0004252">
    <property type="term" value="F:serine-type endopeptidase activity"/>
    <property type="evidence" value="ECO:0007669"/>
    <property type="project" value="TreeGrafter"/>
</dbReference>
<dbReference type="HOGENOM" id="CLU_052762_0_1_9"/>
<reference evidence="2 3" key="1">
    <citation type="submission" date="2007-03" db="EMBL/GenBank/DDBJ databases">
        <title>Complete sequence of Desulfotomaculum reducens MI-1.</title>
        <authorList>
            <consortium name="US DOE Joint Genome Institute"/>
            <person name="Copeland A."/>
            <person name="Lucas S."/>
            <person name="Lapidus A."/>
            <person name="Barry K."/>
            <person name="Detter J.C."/>
            <person name="Glavina del Rio T."/>
            <person name="Hammon N."/>
            <person name="Israni S."/>
            <person name="Dalin E."/>
            <person name="Tice H."/>
            <person name="Pitluck S."/>
            <person name="Sims D."/>
            <person name="Brettin T."/>
            <person name="Bruce D."/>
            <person name="Han C."/>
            <person name="Tapia R."/>
            <person name="Schmutz J."/>
            <person name="Larimer F."/>
            <person name="Land M."/>
            <person name="Hauser L."/>
            <person name="Kyrpides N."/>
            <person name="Kim E."/>
            <person name="Tebo B.M."/>
            <person name="Richardson P."/>
        </authorList>
    </citation>
    <scope>NUCLEOTIDE SEQUENCE [LARGE SCALE GENOMIC DNA]</scope>
    <source>
        <strain evidence="2 3">MI-1</strain>
    </source>
</reference>
<name>A4J3T6_DESRM</name>
<dbReference type="PANTHER" id="PTHR10381:SF11">
    <property type="entry name" value="ATP-DEPENDENT CLP PROTEASE PROTEOLYTIC SUBUNIT, MITOCHONDRIAL"/>
    <property type="match status" value="1"/>
</dbReference>
<evidence type="ECO:0000313" key="3">
    <source>
        <dbReference type="Proteomes" id="UP000001556"/>
    </source>
</evidence>
<dbReference type="GO" id="GO:0006515">
    <property type="term" value="P:protein quality control for misfolded or incompletely synthesized proteins"/>
    <property type="evidence" value="ECO:0007669"/>
    <property type="project" value="TreeGrafter"/>
</dbReference>
<dbReference type="Proteomes" id="UP000001556">
    <property type="component" value="Chromosome"/>
</dbReference>
<dbReference type="InterPro" id="IPR023562">
    <property type="entry name" value="ClpP/TepA"/>
</dbReference>
<dbReference type="STRING" id="349161.Dred_1205"/>
<gene>
    <name evidence="2" type="ordered locus">Dred_1205</name>
</gene>
<evidence type="ECO:0000256" key="1">
    <source>
        <dbReference type="SAM" id="MobiDB-lite"/>
    </source>
</evidence>